<feature type="transmembrane region" description="Helical" evidence="1">
    <location>
        <begin position="52"/>
        <end position="73"/>
    </location>
</feature>
<comment type="caution">
    <text evidence="2">The sequence shown here is derived from an EMBL/GenBank/DDBJ whole genome shotgun (WGS) entry which is preliminary data.</text>
</comment>
<evidence type="ECO:0008006" key="4">
    <source>
        <dbReference type="Google" id="ProtNLM"/>
    </source>
</evidence>
<feature type="transmembrane region" description="Helical" evidence="1">
    <location>
        <begin position="20"/>
        <end position="40"/>
    </location>
</feature>
<dbReference type="PANTHER" id="PTHR35307">
    <property type="entry name" value="PROTEIN, PUTATIVE-RELATED"/>
    <property type="match status" value="1"/>
</dbReference>
<evidence type="ECO:0000256" key="1">
    <source>
        <dbReference type="SAM" id="Phobius"/>
    </source>
</evidence>
<name>A0AAW0KAF3_QUESU</name>
<dbReference type="EMBL" id="PKMF04000365">
    <property type="protein sequence ID" value="KAK7835725.1"/>
    <property type="molecule type" value="Genomic_DNA"/>
</dbReference>
<keyword evidence="1" id="KW-0812">Transmembrane</keyword>
<evidence type="ECO:0000313" key="2">
    <source>
        <dbReference type="EMBL" id="KAK7835725.1"/>
    </source>
</evidence>
<reference evidence="2 3" key="1">
    <citation type="journal article" date="2018" name="Sci. Data">
        <title>The draft genome sequence of cork oak.</title>
        <authorList>
            <person name="Ramos A.M."/>
            <person name="Usie A."/>
            <person name="Barbosa P."/>
            <person name="Barros P.M."/>
            <person name="Capote T."/>
            <person name="Chaves I."/>
            <person name="Simoes F."/>
            <person name="Abreu I."/>
            <person name="Carrasquinho I."/>
            <person name="Faro C."/>
            <person name="Guimaraes J.B."/>
            <person name="Mendonca D."/>
            <person name="Nobrega F."/>
            <person name="Rodrigues L."/>
            <person name="Saibo N.J.M."/>
            <person name="Varela M.C."/>
            <person name="Egas C."/>
            <person name="Matos J."/>
            <person name="Miguel C.M."/>
            <person name="Oliveira M.M."/>
            <person name="Ricardo C.P."/>
            <person name="Goncalves S."/>
        </authorList>
    </citation>
    <scope>NUCLEOTIDE SEQUENCE [LARGE SCALE GENOMIC DNA]</scope>
    <source>
        <strain evidence="3">cv. HL8</strain>
    </source>
</reference>
<accession>A0AAW0KAF3</accession>
<dbReference type="PANTHER" id="PTHR35307:SF3">
    <property type="entry name" value="DUF4220 DOMAIN-CONTAINING PROTEIN"/>
    <property type="match status" value="1"/>
</dbReference>
<dbReference type="Proteomes" id="UP000237347">
    <property type="component" value="Unassembled WGS sequence"/>
</dbReference>
<organism evidence="2 3">
    <name type="scientific">Quercus suber</name>
    <name type="common">Cork oak</name>
    <dbReference type="NCBI Taxonomy" id="58331"/>
    <lineage>
        <taxon>Eukaryota</taxon>
        <taxon>Viridiplantae</taxon>
        <taxon>Streptophyta</taxon>
        <taxon>Embryophyta</taxon>
        <taxon>Tracheophyta</taxon>
        <taxon>Spermatophyta</taxon>
        <taxon>Magnoliopsida</taxon>
        <taxon>eudicotyledons</taxon>
        <taxon>Gunneridae</taxon>
        <taxon>Pentapetalae</taxon>
        <taxon>rosids</taxon>
        <taxon>fabids</taxon>
        <taxon>Fagales</taxon>
        <taxon>Fagaceae</taxon>
        <taxon>Quercus</taxon>
    </lineage>
</organism>
<feature type="transmembrane region" description="Helical" evidence="1">
    <location>
        <begin position="93"/>
        <end position="110"/>
    </location>
</feature>
<dbReference type="PROSITE" id="PS51257">
    <property type="entry name" value="PROKAR_LIPOPROTEIN"/>
    <property type="match status" value="1"/>
</dbReference>
<protein>
    <recommendedName>
        <fullName evidence="4">PIN-like protein</fullName>
    </recommendedName>
</protein>
<sequence>MGKLGCNIDGNLDAAKFSEPLPWIGLYVAAASLACLIAMAVDGINGIRYRKFWFPCRFFSLNATSLTLIATAIKLAVDLNTPMPRRQDQLAKLSSTVFICTVMGNSMPSLGTMENKEMAMNIIALGILVITVIANICIQLGTGVIYVFWKEHAPSFACLINHNLIWNKSLELLEAFSLSNEEGKKGEGFFCMYNDRHSSMHAI</sequence>
<keyword evidence="3" id="KW-1185">Reference proteome</keyword>
<feature type="transmembrane region" description="Helical" evidence="1">
    <location>
        <begin position="122"/>
        <end position="149"/>
    </location>
</feature>
<keyword evidence="1" id="KW-1133">Transmembrane helix</keyword>
<evidence type="ECO:0000313" key="3">
    <source>
        <dbReference type="Proteomes" id="UP000237347"/>
    </source>
</evidence>
<dbReference type="AlphaFoldDB" id="A0AAW0KAF3"/>
<proteinExistence type="predicted"/>
<gene>
    <name evidence="2" type="ORF">CFP56_023198</name>
</gene>
<keyword evidence="1" id="KW-0472">Membrane</keyword>